<dbReference type="HOGENOM" id="CLU_1177298_0_0_1"/>
<dbReference type="EMBL" id="AACB03000003">
    <property type="protein sequence ID" value="KAE8303219.1"/>
    <property type="molecule type" value="Genomic_DNA"/>
</dbReference>
<evidence type="ECO:0000313" key="2">
    <source>
        <dbReference type="Proteomes" id="UP000001548"/>
    </source>
</evidence>
<proteinExistence type="predicted"/>
<dbReference type="AlphaFoldDB" id="D3KG41"/>
<dbReference type="VEuPathDB" id="GiardiaDB:GL50803_5988"/>
<accession>D3KG41</accession>
<sequence>MIETFLGISSIEANRPLTVAELKKRTERETGIPSSACTIYRLKRISRNGPLTPYSLTPCTKICAIVPSQATRLSVGVLNALSQSLSTHVKAVEPEPTNNVENASSSLSIMHRKEQEKQSGDTFITARGLSLEDGVQRCMVAKDLFALCDAFRLRYIIAKETHETVVRMLESLKEQLEMATRGPRTDFEANLLQHVRKNIVTSVSERKSALLVALETEVAEEELMEIQFASLSNMYR</sequence>
<name>D3KG41_GIAIC</name>
<evidence type="ECO:0000313" key="1">
    <source>
        <dbReference type="EMBL" id="KAE8303219.1"/>
    </source>
</evidence>
<dbReference type="OMA" id="SACTIYR"/>
<reference evidence="1 2" key="1">
    <citation type="journal article" date="2007" name="Science">
        <title>Genomic minimalism in the early diverging intestinal parasite Giardia lamblia.</title>
        <authorList>
            <person name="Morrison H.G."/>
            <person name="McArthur A.G."/>
            <person name="Gillin F.D."/>
            <person name="Aley S.B."/>
            <person name="Adam R.D."/>
            <person name="Olsen G.J."/>
            <person name="Best A.A."/>
            <person name="Cande W.Z."/>
            <person name="Chen F."/>
            <person name="Cipriano M.J."/>
            <person name="Davids B.J."/>
            <person name="Dawson S.C."/>
            <person name="Elmendorf H.G."/>
            <person name="Hehl A.B."/>
            <person name="Holder M.E."/>
            <person name="Huse S.M."/>
            <person name="Kim U.U."/>
            <person name="Lasek-Nesselquist E."/>
            <person name="Manning G."/>
            <person name="Nigam A."/>
            <person name="Nixon J.E."/>
            <person name="Palm D."/>
            <person name="Passamaneck N.E."/>
            <person name="Prabhu A."/>
            <person name="Reich C.I."/>
            <person name="Reiner D.S."/>
            <person name="Samuelson J."/>
            <person name="Svard S.G."/>
            <person name="Sogin M.L."/>
        </authorList>
    </citation>
    <scope>NUCLEOTIDE SEQUENCE [LARGE SCALE GENOMIC DNA]</scope>
    <source>
        <strain evidence="1 2">WB C6</strain>
    </source>
</reference>
<protein>
    <submittedName>
        <fullName evidence="1">Uncharacterized protein</fullName>
    </submittedName>
</protein>
<dbReference type="Proteomes" id="UP000001548">
    <property type="component" value="Unassembled WGS sequence"/>
</dbReference>
<comment type="caution">
    <text evidence="1">The sequence shown here is derived from an EMBL/GenBank/DDBJ whole genome shotgun (WGS) entry which is preliminary data.</text>
</comment>
<organism evidence="1 2">
    <name type="scientific">Giardia intestinalis (strain ATCC 50803 / WB clone C6)</name>
    <name type="common">Giardia lamblia</name>
    <dbReference type="NCBI Taxonomy" id="184922"/>
    <lineage>
        <taxon>Eukaryota</taxon>
        <taxon>Metamonada</taxon>
        <taxon>Diplomonadida</taxon>
        <taxon>Hexamitidae</taxon>
        <taxon>Giardiinae</taxon>
        <taxon>Giardia</taxon>
    </lineage>
</organism>
<keyword evidence="2" id="KW-1185">Reference proteome</keyword>
<gene>
    <name evidence="1" type="ORF">GL50803_005988</name>
</gene>